<proteinExistence type="predicted"/>
<dbReference type="SUPFAM" id="SSF53850">
    <property type="entry name" value="Periplasmic binding protein-like II"/>
    <property type="match status" value="1"/>
</dbReference>
<keyword evidence="2" id="KW-1185">Reference proteome</keyword>
<comment type="caution">
    <text evidence="1">The sequence shown here is derived from an EMBL/GenBank/DDBJ whole genome shotgun (WGS) entry which is preliminary data.</text>
</comment>
<protein>
    <recommendedName>
        <fullName evidence="3">LysR substrate binding domain-containing protein</fullName>
    </recommendedName>
</protein>
<reference evidence="2" key="1">
    <citation type="journal article" date="2019" name="Int. J. Syst. Evol. Microbiol.">
        <title>The Global Catalogue of Microorganisms (GCM) 10K type strain sequencing project: providing services to taxonomists for standard genome sequencing and annotation.</title>
        <authorList>
            <consortium name="The Broad Institute Genomics Platform"/>
            <consortium name="The Broad Institute Genome Sequencing Center for Infectious Disease"/>
            <person name="Wu L."/>
            <person name="Ma J."/>
        </authorList>
    </citation>
    <scope>NUCLEOTIDE SEQUENCE [LARGE SCALE GENOMIC DNA]</scope>
    <source>
        <strain evidence="2">JCM 32148</strain>
    </source>
</reference>
<evidence type="ECO:0000313" key="1">
    <source>
        <dbReference type="EMBL" id="MFD0783732.1"/>
    </source>
</evidence>
<feature type="non-terminal residue" evidence="1">
    <location>
        <position position="1"/>
    </location>
</feature>
<name>A0ABW2ZYJ6_9ACTN</name>
<gene>
    <name evidence="1" type="ORF">ACFQZ8_07380</name>
</gene>
<evidence type="ECO:0008006" key="3">
    <source>
        <dbReference type="Google" id="ProtNLM"/>
    </source>
</evidence>
<organism evidence="1 2">
    <name type="scientific">Micromonospora azadirachtae</name>
    <dbReference type="NCBI Taxonomy" id="1970735"/>
    <lineage>
        <taxon>Bacteria</taxon>
        <taxon>Bacillati</taxon>
        <taxon>Actinomycetota</taxon>
        <taxon>Actinomycetes</taxon>
        <taxon>Micromonosporales</taxon>
        <taxon>Micromonosporaceae</taxon>
        <taxon>Micromonospora</taxon>
    </lineage>
</organism>
<dbReference type="Proteomes" id="UP001597053">
    <property type="component" value="Unassembled WGS sequence"/>
</dbReference>
<accession>A0ABW2ZYJ6</accession>
<evidence type="ECO:0000313" key="2">
    <source>
        <dbReference type="Proteomes" id="UP001597053"/>
    </source>
</evidence>
<sequence length="91" mass="9995">ARGRGARHATDPPALTVEEKLEYVAAGRGIVVLPLSTALFYSRPDVTYSVVPDIDPNRVCLAWAADSRSRLVRQFLTIAVQTYRLGTPRQG</sequence>
<dbReference type="EMBL" id="JBHTHM010000214">
    <property type="protein sequence ID" value="MFD0783732.1"/>
    <property type="molecule type" value="Genomic_DNA"/>
</dbReference>